<comment type="cofactor">
    <cofactor evidence="1">
        <name>Mg(2+)</name>
        <dbReference type="ChEBI" id="CHEBI:18420"/>
    </cofactor>
</comment>
<organism evidence="15 16">
    <name type="scientific">Brevibacillus panacihumi</name>
    <dbReference type="NCBI Taxonomy" id="497735"/>
    <lineage>
        <taxon>Bacteria</taxon>
        <taxon>Bacillati</taxon>
        <taxon>Bacillota</taxon>
        <taxon>Bacilli</taxon>
        <taxon>Bacillales</taxon>
        <taxon>Paenibacillaceae</taxon>
        <taxon>Brevibacillus</taxon>
    </lineage>
</organism>
<evidence type="ECO:0000256" key="8">
    <source>
        <dbReference type="ARBA" id="ARBA00022842"/>
    </source>
</evidence>
<dbReference type="SUPFAM" id="SSF53335">
    <property type="entry name" value="S-adenosyl-L-methionine-dependent methyltransferases"/>
    <property type="match status" value="1"/>
</dbReference>
<keyword evidence="10" id="KW-0943">RNA-mediated gene silencing</keyword>
<evidence type="ECO:0000256" key="11">
    <source>
        <dbReference type="ARBA" id="ARBA00035025"/>
    </source>
</evidence>
<dbReference type="Proteomes" id="UP000281915">
    <property type="component" value="Unassembled WGS sequence"/>
</dbReference>
<dbReference type="GO" id="GO:0001510">
    <property type="term" value="P:RNA methylation"/>
    <property type="evidence" value="ECO:0007669"/>
    <property type="project" value="InterPro"/>
</dbReference>
<keyword evidence="8" id="KW-0460">Magnesium</keyword>
<dbReference type="CDD" id="cd02440">
    <property type="entry name" value="AdoMet_MTases"/>
    <property type="match status" value="1"/>
</dbReference>
<keyword evidence="7" id="KW-0479">Metal-binding</keyword>
<keyword evidence="4 15" id="KW-0489">Methyltransferase</keyword>
<protein>
    <recommendedName>
        <fullName evidence="3">Small RNA 2'-O-methyltransferase</fullName>
        <ecNumber evidence="11">2.1.1.386</ecNumber>
    </recommendedName>
</protein>
<evidence type="ECO:0000256" key="9">
    <source>
        <dbReference type="ARBA" id="ARBA00022884"/>
    </source>
</evidence>
<evidence type="ECO:0000256" key="6">
    <source>
        <dbReference type="ARBA" id="ARBA00022691"/>
    </source>
</evidence>
<dbReference type="GO" id="GO:0046872">
    <property type="term" value="F:metal ion binding"/>
    <property type="evidence" value="ECO:0007669"/>
    <property type="project" value="UniProtKB-KW"/>
</dbReference>
<keyword evidence="5 15" id="KW-0808">Transferase</keyword>
<comment type="caution">
    <text evidence="15">The sequence shown here is derived from an EMBL/GenBank/DDBJ whole genome shotgun (WGS) entry which is preliminary data.</text>
</comment>
<dbReference type="PANTHER" id="PTHR21404">
    <property type="entry name" value="HEN1"/>
    <property type="match status" value="1"/>
</dbReference>
<evidence type="ECO:0000256" key="7">
    <source>
        <dbReference type="ARBA" id="ARBA00022723"/>
    </source>
</evidence>
<dbReference type="InterPro" id="IPR029063">
    <property type="entry name" value="SAM-dependent_MTases_sf"/>
</dbReference>
<dbReference type="GO" id="GO:0005737">
    <property type="term" value="C:cytoplasm"/>
    <property type="evidence" value="ECO:0007669"/>
    <property type="project" value="TreeGrafter"/>
</dbReference>
<evidence type="ECO:0000259" key="14">
    <source>
        <dbReference type="Pfam" id="PF22032"/>
    </source>
</evidence>
<proteinExistence type="inferred from homology"/>
<evidence type="ECO:0000256" key="5">
    <source>
        <dbReference type="ARBA" id="ARBA00022679"/>
    </source>
</evidence>
<feature type="domain" description="Methyltransferase" evidence="13">
    <location>
        <begin position="252"/>
        <end position="341"/>
    </location>
</feature>
<dbReference type="Gene3D" id="3.40.50.150">
    <property type="entry name" value="Vaccinia Virus protein VP39"/>
    <property type="match status" value="1"/>
</dbReference>
<dbReference type="PANTHER" id="PTHR21404:SF3">
    <property type="entry name" value="SMALL RNA 2'-O-METHYLTRANSFERASE"/>
    <property type="match status" value="1"/>
</dbReference>
<dbReference type="GO" id="GO:0090486">
    <property type="term" value="F:small RNA 2'-O-methyltransferase activity"/>
    <property type="evidence" value="ECO:0007669"/>
    <property type="project" value="UniProtKB-EC"/>
</dbReference>
<dbReference type="InterPro" id="IPR041698">
    <property type="entry name" value="Methyltransf_25"/>
</dbReference>
<evidence type="ECO:0000259" key="13">
    <source>
        <dbReference type="Pfam" id="PF13649"/>
    </source>
</evidence>
<dbReference type="InterPro" id="IPR026610">
    <property type="entry name" value="Hen1"/>
</dbReference>
<dbReference type="RefSeq" id="WP_122912723.1">
    <property type="nucleotide sequence ID" value="NZ_RHHT01000011.1"/>
</dbReference>
<evidence type="ECO:0000256" key="10">
    <source>
        <dbReference type="ARBA" id="ARBA00023158"/>
    </source>
</evidence>
<sequence length="421" mass="49444">MAILQLQSANPQFSFLIKKNPDSGMILRTIRKGTAFGWFSDNHIFNIYFKDAENEVSYKRSENENFEYLNLSRYNTPLFPLNALNEFFSATLRAQDERDVEGYEHSLFINMIHIERIHYIQFFSNHLHDFSFEIQHLAHMSYSLTVKTQKSLYQLLHVASVLCVFLAITGNERFHISDSLLEKYIKSLQVMEAPFYIRSLFSRNFLLTRELYHRYKSSLEQSKREVISFEYGSTAQQRRAFIENLLPFDKSILDVGCGEGFYAIPFAGKLESSYYAIDINEEAMQAVKRKAEKKELDNVIPMLSIDQFLWEYNGEQVDVILTEVIEHMSLEEAAKLIRHICQEVHFEYFVITTPNADFNRYYALTSYRHDDHKWEMGEAAFRQWLNDVTWDMQVHCEFVGIGDCVNNIQTTQGAILRKRGE</sequence>
<dbReference type="EMBL" id="RHHT01000011">
    <property type="protein sequence ID" value="RNB81898.1"/>
    <property type="molecule type" value="Genomic_DNA"/>
</dbReference>
<dbReference type="InterPro" id="IPR053890">
    <property type="entry name" value="Hen1-like_N"/>
</dbReference>
<comment type="similarity">
    <text evidence="2">Belongs to the methyltransferase superfamily. HEN1 family.</text>
</comment>
<feature type="domain" description="Hen1-like N-terminal" evidence="14">
    <location>
        <begin position="3"/>
        <end position="224"/>
    </location>
</feature>
<evidence type="ECO:0000256" key="4">
    <source>
        <dbReference type="ARBA" id="ARBA00022603"/>
    </source>
</evidence>
<dbReference type="GO" id="GO:0030422">
    <property type="term" value="P:siRNA processing"/>
    <property type="evidence" value="ECO:0007669"/>
    <property type="project" value="TreeGrafter"/>
</dbReference>
<evidence type="ECO:0000256" key="12">
    <source>
        <dbReference type="ARBA" id="ARBA00048418"/>
    </source>
</evidence>
<evidence type="ECO:0000256" key="1">
    <source>
        <dbReference type="ARBA" id="ARBA00001946"/>
    </source>
</evidence>
<dbReference type="AlphaFoldDB" id="A0A3M8D1Z5"/>
<dbReference type="Pfam" id="PF13649">
    <property type="entry name" value="Methyltransf_25"/>
    <property type="match status" value="1"/>
</dbReference>
<dbReference type="Pfam" id="PF22032">
    <property type="entry name" value="Hen1_N"/>
    <property type="match status" value="1"/>
</dbReference>
<accession>A0A3M8D1Z5</accession>
<name>A0A3M8D1Z5_9BACL</name>
<evidence type="ECO:0000313" key="15">
    <source>
        <dbReference type="EMBL" id="RNB81898.1"/>
    </source>
</evidence>
<evidence type="ECO:0000313" key="16">
    <source>
        <dbReference type="Proteomes" id="UP000281915"/>
    </source>
</evidence>
<reference evidence="15 16" key="1">
    <citation type="submission" date="2018-10" db="EMBL/GenBank/DDBJ databases">
        <title>Phylogenomics of Brevibacillus.</title>
        <authorList>
            <person name="Dunlap C."/>
        </authorList>
    </citation>
    <scope>NUCLEOTIDE SEQUENCE [LARGE SCALE GENOMIC DNA]</scope>
    <source>
        <strain evidence="15 16">JCM 15085</strain>
    </source>
</reference>
<keyword evidence="6" id="KW-0949">S-adenosyl-L-methionine</keyword>
<dbReference type="EC" id="2.1.1.386" evidence="11"/>
<gene>
    <name evidence="15" type="ORF">EDM58_07165</name>
</gene>
<evidence type="ECO:0000256" key="2">
    <source>
        <dbReference type="ARBA" id="ARBA00009026"/>
    </source>
</evidence>
<keyword evidence="9" id="KW-0694">RNA-binding</keyword>
<evidence type="ECO:0000256" key="3">
    <source>
        <dbReference type="ARBA" id="ARBA00021330"/>
    </source>
</evidence>
<comment type="catalytic activity">
    <reaction evidence="12">
        <text>small RNA 3'-end nucleotide + S-adenosyl-L-methionine = small RNA 3'-end 2'-O-methylnucleotide + S-adenosyl-L-homocysteine + H(+)</text>
        <dbReference type="Rhea" id="RHEA:37887"/>
        <dbReference type="Rhea" id="RHEA-COMP:10415"/>
        <dbReference type="Rhea" id="RHEA-COMP:10416"/>
        <dbReference type="ChEBI" id="CHEBI:15378"/>
        <dbReference type="ChEBI" id="CHEBI:57856"/>
        <dbReference type="ChEBI" id="CHEBI:59789"/>
        <dbReference type="ChEBI" id="CHEBI:74896"/>
        <dbReference type="ChEBI" id="CHEBI:74898"/>
        <dbReference type="EC" id="2.1.1.386"/>
    </reaction>
</comment>
<dbReference type="GO" id="GO:0003723">
    <property type="term" value="F:RNA binding"/>
    <property type="evidence" value="ECO:0007669"/>
    <property type="project" value="UniProtKB-KW"/>
</dbReference>